<evidence type="ECO:0000313" key="1">
    <source>
        <dbReference type="EMBL" id="CAG8694862.1"/>
    </source>
</evidence>
<accession>A0A9N9EXF2</accession>
<proteinExistence type="predicted"/>
<organism evidence="1 2">
    <name type="scientific">Funneliformis caledonium</name>
    <dbReference type="NCBI Taxonomy" id="1117310"/>
    <lineage>
        <taxon>Eukaryota</taxon>
        <taxon>Fungi</taxon>
        <taxon>Fungi incertae sedis</taxon>
        <taxon>Mucoromycota</taxon>
        <taxon>Glomeromycotina</taxon>
        <taxon>Glomeromycetes</taxon>
        <taxon>Glomerales</taxon>
        <taxon>Glomeraceae</taxon>
        <taxon>Funneliformis</taxon>
    </lineage>
</organism>
<protein>
    <submittedName>
        <fullName evidence="1">4829_t:CDS:1</fullName>
    </submittedName>
</protein>
<dbReference type="AlphaFoldDB" id="A0A9N9EXF2"/>
<gene>
    <name evidence="1" type="ORF">FCALED_LOCUS13161</name>
</gene>
<evidence type="ECO:0000313" key="2">
    <source>
        <dbReference type="Proteomes" id="UP000789570"/>
    </source>
</evidence>
<dbReference type="Proteomes" id="UP000789570">
    <property type="component" value="Unassembled WGS sequence"/>
</dbReference>
<dbReference type="EMBL" id="CAJVPQ010007269">
    <property type="protein sequence ID" value="CAG8694862.1"/>
    <property type="molecule type" value="Genomic_DNA"/>
</dbReference>
<comment type="caution">
    <text evidence="1">The sequence shown here is derived from an EMBL/GenBank/DDBJ whole genome shotgun (WGS) entry which is preliminary data.</text>
</comment>
<sequence>VLKAQYRSESMINDPMGNDFGKDYPVDDRHGLDRGKIGLDFEWIAKLSSLFSN</sequence>
<reference evidence="1" key="1">
    <citation type="submission" date="2021-06" db="EMBL/GenBank/DDBJ databases">
        <authorList>
            <person name="Kallberg Y."/>
            <person name="Tangrot J."/>
            <person name="Rosling A."/>
        </authorList>
    </citation>
    <scope>NUCLEOTIDE SEQUENCE</scope>
    <source>
        <strain evidence="1">UK204</strain>
    </source>
</reference>
<name>A0A9N9EXF2_9GLOM</name>
<feature type="non-terminal residue" evidence="1">
    <location>
        <position position="1"/>
    </location>
</feature>
<keyword evidence="2" id="KW-1185">Reference proteome</keyword>